<sequence length="177" mass="21045">MFLLVFNYMLPIDLIFVRHGQSEGNVANKASRKGDNSFFTPEFRERHSRAFRLTNKGIEQAKSAGFWLKKNNINWIRFFPTLPEGENQLELENLGHDDFIRLDELEDSAEKIRNCQIIWYTRRDPENGKLEPRLVAVRSVCPWDSNGDYGWRRIKRNLYSNKDLIEDVQKYPRHIKE</sequence>
<evidence type="ECO:0000313" key="1">
    <source>
        <dbReference type="EMBL" id="OGN08741.1"/>
    </source>
</evidence>
<proteinExistence type="predicted"/>
<dbReference type="AlphaFoldDB" id="A0A1F8F6G8"/>
<dbReference type="Proteomes" id="UP000177167">
    <property type="component" value="Unassembled WGS sequence"/>
</dbReference>
<gene>
    <name evidence="1" type="ORF">A3J46_03230</name>
</gene>
<reference evidence="1 2" key="1">
    <citation type="journal article" date="2016" name="Nat. Commun.">
        <title>Thousands of microbial genomes shed light on interconnected biogeochemical processes in an aquifer system.</title>
        <authorList>
            <person name="Anantharaman K."/>
            <person name="Brown C.T."/>
            <person name="Hug L.A."/>
            <person name="Sharon I."/>
            <person name="Castelle C.J."/>
            <person name="Probst A.J."/>
            <person name="Thomas B.C."/>
            <person name="Singh A."/>
            <person name="Wilkins M.J."/>
            <person name="Karaoz U."/>
            <person name="Brodie E.L."/>
            <person name="Williams K.H."/>
            <person name="Hubbard S.S."/>
            <person name="Banfield J.F."/>
        </authorList>
    </citation>
    <scope>NUCLEOTIDE SEQUENCE [LARGE SCALE GENOMIC DNA]</scope>
</reference>
<name>A0A1F8F6G8_9BACT</name>
<accession>A0A1F8F6G8</accession>
<dbReference type="Gene3D" id="3.40.50.1240">
    <property type="entry name" value="Phosphoglycerate mutase-like"/>
    <property type="match status" value="1"/>
</dbReference>
<dbReference type="SUPFAM" id="SSF53254">
    <property type="entry name" value="Phosphoglycerate mutase-like"/>
    <property type="match status" value="1"/>
</dbReference>
<dbReference type="EMBL" id="MGJP01000054">
    <property type="protein sequence ID" value="OGN08741.1"/>
    <property type="molecule type" value="Genomic_DNA"/>
</dbReference>
<evidence type="ECO:0000313" key="2">
    <source>
        <dbReference type="Proteomes" id="UP000177167"/>
    </source>
</evidence>
<comment type="caution">
    <text evidence="1">The sequence shown here is derived from an EMBL/GenBank/DDBJ whole genome shotgun (WGS) entry which is preliminary data.</text>
</comment>
<dbReference type="InterPro" id="IPR029033">
    <property type="entry name" value="His_PPase_superfam"/>
</dbReference>
<organism evidence="1 2">
    <name type="scientific">Candidatus Yanofskybacteria bacterium RIFCSPHIGHO2_02_FULL_41_11</name>
    <dbReference type="NCBI Taxonomy" id="1802675"/>
    <lineage>
        <taxon>Bacteria</taxon>
        <taxon>Candidatus Yanofskyibacteriota</taxon>
    </lineage>
</organism>
<protein>
    <submittedName>
        <fullName evidence="1">Uncharacterized protein</fullName>
    </submittedName>
</protein>